<protein>
    <recommendedName>
        <fullName evidence="4">Lipoprotein</fullName>
    </recommendedName>
</protein>
<evidence type="ECO:0000313" key="3">
    <source>
        <dbReference type="Proteomes" id="UP000595091"/>
    </source>
</evidence>
<accession>A0A7M1KV24</accession>
<dbReference type="Proteomes" id="UP000595091">
    <property type="component" value="Plasmid pT4302"/>
</dbReference>
<proteinExistence type="predicted"/>
<keyword evidence="1" id="KW-0732">Signal</keyword>
<sequence length="142" mass="16253">MIKKVTYIFFFSIVAGLFLSACSNKGSLNEKWHTKADEESVILRSNSGQSISFSEKGMSADYTQISEEDPRIFPFEKGKLYSTYTVIQEEGNIIIEADNNNELQYVLKIKGDRLYEDERNNVTYTTDSYLLETEKEDLESAS</sequence>
<dbReference type="RefSeq" id="WP_197559183.1">
    <property type="nucleotide sequence ID" value="NZ_CP063066.1"/>
</dbReference>
<dbReference type="EMBL" id="CP063066">
    <property type="protein sequence ID" value="QOQ80133.1"/>
    <property type="molecule type" value="Genomic_DNA"/>
</dbReference>
<reference evidence="2 3" key="1">
    <citation type="submission" date="2020-10" db="EMBL/GenBank/DDBJ databases">
        <title>Plasmid carrying two tetracycline resistance determinant.</title>
        <authorList>
            <person name="Yang Q."/>
        </authorList>
    </citation>
    <scope>NUCLEOTIDE SEQUENCE [LARGE SCALE GENOMIC DNA]</scope>
    <source>
        <strain evidence="2 3">T43</strain>
        <plasmid evidence="2 3">pT4302</plasmid>
    </source>
</reference>
<gene>
    <name evidence="2" type="ORF">IMX20_09490</name>
</gene>
<dbReference type="AlphaFoldDB" id="A0A7M1KV24"/>
<feature type="signal peptide" evidence="1">
    <location>
        <begin position="1"/>
        <end position="21"/>
    </location>
</feature>
<evidence type="ECO:0000256" key="1">
    <source>
        <dbReference type="SAM" id="SignalP"/>
    </source>
</evidence>
<name>A0A7M1KV24_9LACT</name>
<dbReference type="PROSITE" id="PS51257">
    <property type="entry name" value="PROKAR_LIPOPROTEIN"/>
    <property type="match status" value="1"/>
</dbReference>
<evidence type="ECO:0008006" key="4">
    <source>
        <dbReference type="Google" id="ProtNLM"/>
    </source>
</evidence>
<organism evidence="2 3">
    <name type="scientific">Aerococcus urinaeequi</name>
    <dbReference type="NCBI Taxonomy" id="51665"/>
    <lineage>
        <taxon>Bacteria</taxon>
        <taxon>Bacillati</taxon>
        <taxon>Bacillota</taxon>
        <taxon>Bacilli</taxon>
        <taxon>Lactobacillales</taxon>
        <taxon>Aerococcaceae</taxon>
        <taxon>Aerococcus</taxon>
    </lineage>
</organism>
<keyword evidence="2" id="KW-0614">Plasmid</keyword>
<feature type="chain" id="PRO_5029454395" description="Lipoprotein" evidence="1">
    <location>
        <begin position="22"/>
        <end position="142"/>
    </location>
</feature>
<evidence type="ECO:0000313" key="2">
    <source>
        <dbReference type="EMBL" id="QOQ80133.1"/>
    </source>
</evidence>
<geneLocation type="plasmid" evidence="2 3">
    <name>pT4302</name>
</geneLocation>